<feature type="region of interest" description="Disordered" evidence="1">
    <location>
        <begin position="94"/>
        <end position="140"/>
    </location>
</feature>
<organism evidence="2 3">
    <name type="scientific">Streptomyces rubradiris</name>
    <name type="common">Streptomyces achromogenes subsp. rubradiris</name>
    <dbReference type="NCBI Taxonomy" id="285531"/>
    <lineage>
        <taxon>Bacteria</taxon>
        <taxon>Bacillati</taxon>
        <taxon>Actinomycetota</taxon>
        <taxon>Actinomycetes</taxon>
        <taxon>Kitasatosporales</taxon>
        <taxon>Streptomycetaceae</taxon>
        <taxon>Streptomyces</taxon>
    </lineage>
</organism>
<evidence type="ECO:0000313" key="3">
    <source>
        <dbReference type="Proteomes" id="UP000646738"/>
    </source>
</evidence>
<dbReference type="EMBL" id="BNEA01000016">
    <property type="protein sequence ID" value="GHI58166.1"/>
    <property type="molecule type" value="Genomic_DNA"/>
</dbReference>
<evidence type="ECO:0000256" key="1">
    <source>
        <dbReference type="SAM" id="MobiDB-lite"/>
    </source>
</evidence>
<dbReference type="Proteomes" id="UP000646738">
    <property type="component" value="Unassembled WGS sequence"/>
</dbReference>
<proteinExistence type="predicted"/>
<protein>
    <submittedName>
        <fullName evidence="2">Uncharacterized protein</fullName>
    </submittedName>
</protein>
<gene>
    <name evidence="2" type="ORF">Srubr_80120</name>
</gene>
<feature type="compositionally biased region" description="Basic residues" evidence="1">
    <location>
        <begin position="117"/>
        <end position="128"/>
    </location>
</feature>
<name>A0ABQ3RQM3_STRRR</name>
<accession>A0ABQ3RQM3</accession>
<sequence>MGRPTPRREIRLGTMAALGQRIALRYALPPMTAEETAGYLAHHITLAGRSDTMFCDDATSLTHTTSRGLPRADIRRCGECGGETPPEILVTAAPSQITHPGAISPRPSTPPTERASRTARRPPRARPPRHPERPRKSSTCCEVAPFTVNFATS</sequence>
<evidence type="ECO:0000313" key="2">
    <source>
        <dbReference type="EMBL" id="GHI58166.1"/>
    </source>
</evidence>
<comment type="caution">
    <text evidence="2">The sequence shown here is derived from an EMBL/GenBank/DDBJ whole genome shotgun (WGS) entry which is preliminary data.</text>
</comment>
<reference evidence="3" key="1">
    <citation type="submission" date="2023-07" db="EMBL/GenBank/DDBJ databases">
        <title>Whole genome shotgun sequence of Streptomyces achromogenes subsp. rubradiris NBRC 14000.</title>
        <authorList>
            <person name="Komaki H."/>
            <person name="Tamura T."/>
        </authorList>
    </citation>
    <scope>NUCLEOTIDE SEQUENCE [LARGE SCALE GENOMIC DNA]</scope>
    <source>
        <strain evidence="3">NBRC 14000</strain>
    </source>
</reference>
<keyword evidence="3" id="KW-1185">Reference proteome</keyword>